<dbReference type="EMBL" id="JAUSUB010000002">
    <property type="protein sequence ID" value="MDQ0268650.1"/>
    <property type="molecule type" value="Genomic_DNA"/>
</dbReference>
<dbReference type="EC" id="2.7.13.3" evidence="2"/>
<feature type="transmembrane region" description="Helical" evidence="7">
    <location>
        <begin position="108"/>
        <end position="128"/>
    </location>
</feature>
<evidence type="ECO:0000256" key="4">
    <source>
        <dbReference type="ARBA" id="ARBA00022777"/>
    </source>
</evidence>
<dbReference type="GO" id="GO:0004673">
    <property type="term" value="F:protein histidine kinase activity"/>
    <property type="evidence" value="ECO:0007669"/>
    <property type="project" value="UniProtKB-EC"/>
</dbReference>
<gene>
    <name evidence="11" type="ORF">J2S17_000519</name>
</gene>
<dbReference type="Proteomes" id="UP001238088">
    <property type="component" value="Unassembled WGS sequence"/>
</dbReference>
<evidence type="ECO:0000259" key="8">
    <source>
        <dbReference type="Pfam" id="PF02518"/>
    </source>
</evidence>
<keyword evidence="3 11" id="KW-0808">Transferase</keyword>
<dbReference type="Pfam" id="PF02518">
    <property type="entry name" value="HATPase_c"/>
    <property type="match status" value="1"/>
</dbReference>
<feature type="transmembrane region" description="Helical" evidence="7">
    <location>
        <begin position="134"/>
        <end position="152"/>
    </location>
</feature>
<organism evidence="11 12">
    <name type="scientific">Cytobacillus purgationiresistens</name>
    <dbReference type="NCBI Taxonomy" id="863449"/>
    <lineage>
        <taxon>Bacteria</taxon>
        <taxon>Bacillati</taxon>
        <taxon>Bacillota</taxon>
        <taxon>Bacilli</taxon>
        <taxon>Bacillales</taxon>
        <taxon>Bacillaceae</taxon>
        <taxon>Cytobacillus</taxon>
    </lineage>
</organism>
<keyword evidence="4 11" id="KW-0418">Kinase</keyword>
<sequence length="378" mass="43091">MGKKTSFRLFPVKYGFFPYVFLLYLLMPAYYIADETDWKMVAGFGMLFLFLLSYRQLYFTLATNERFTGWLVLQIVIILVLSIFYHFNNLLMGFFTANFIGWYREKRTFYIALTLFGIALVTPIIIHFNQLINGAYYLLIMIVVMMISPFGIRSMNSKMELEQKLDEANEQIEALVKREERMRIARDLHDTLGHTLSLITLKSQLVVKMMDKDIGGAKREAKEIERTSRIALQQVRELVSDMRTITISEVLLESEDILETANISSEINIAANLDDIPSITQNILAMCVREGVTNVVKHSNAKKCSITCKEYEGKIKIIIKDDGNGMKCDKEKGNGIKGMSERLELIDGDFSLSSISGSGMVLRVTVPVIKQERKEGAS</sequence>
<evidence type="ECO:0000256" key="1">
    <source>
        <dbReference type="ARBA" id="ARBA00000085"/>
    </source>
</evidence>
<keyword evidence="7" id="KW-1133">Transmembrane helix</keyword>
<evidence type="ECO:0000256" key="2">
    <source>
        <dbReference type="ARBA" id="ARBA00012438"/>
    </source>
</evidence>
<accession>A0ABU0AC77</accession>
<dbReference type="Pfam" id="PF23540">
    <property type="entry name" value="DesK_N"/>
    <property type="match status" value="1"/>
</dbReference>
<dbReference type="PANTHER" id="PTHR24421">
    <property type="entry name" value="NITRATE/NITRITE SENSOR PROTEIN NARX-RELATED"/>
    <property type="match status" value="1"/>
</dbReference>
<keyword evidence="7" id="KW-0812">Transmembrane</keyword>
<protein>
    <recommendedName>
        <fullName evidence="2">histidine kinase</fullName>
        <ecNumber evidence="2">2.7.13.3</ecNumber>
    </recommendedName>
</protein>
<keyword evidence="7" id="KW-0472">Membrane</keyword>
<dbReference type="SUPFAM" id="SSF55874">
    <property type="entry name" value="ATPase domain of HSP90 chaperone/DNA topoisomerase II/histidine kinase"/>
    <property type="match status" value="1"/>
</dbReference>
<proteinExistence type="predicted"/>
<reference evidence="11 12" key="1">
    <citation type="submission" date="2023-07" db="EMBL/GenBank/DDBJ databases">
        <title>Genomic Encyclopedia of Type Strains, Phase IV (KMG-IV): sequencing the most valuable type-strain genomes for metagenomic binning, comparative biology and taxonomic classification.</title>
        <authorList>
            <person name="Goeker M."/>
        </authorList>
    </citation>
    <scope>NUCLEOTIDE SEQUENCE [LARGE SCALE GENOMIC DNA]</scope>
    <source>
        <strain evidence="11 12">DSM 23494</strain>
    </source>
</reference>
<dbReference type="CDD" id="cd16917">
    <property type="entry name" value="HATPase_UhpB-NarQ-NarX-like"/>
    <property type="match status" value="1"/>
</dbReference>
<evidence type="ECO:0000256" key="7">
    <source>
        <dbReference type="SAM" id="Phobius"/>
    </source>
</evidence>
<evidence type="ECO:0000256" key="5">
    <source>
        <dbReference type="ARBA" id="ARBA00023012"/>
    </source>
</evidence>
<comment type="catalytic activity">
    <reaction evidence="1">
        <text>ATP + protein L-histidine = ADP + protein N-phospho-L-histidine.</text>
        <dbReference type="EC" id="2.7.13.3"/>
    </reaction>
</comment>
<name>A0ABU0AC77_9BACI</name>
<comment type="caution">
    <text evidence="11">The sequence shown here is derived from an EMBL/GenBank/DDBJ whole genome shotgun (WGS) entry which is preliminary data.</text>
</comment>
<dbReference type="PANTHER" id="PTHR24421:SF63">
    <property type="entry name" value="SENSOR HISTIDINE KINASE DESK"/>
    <property type="match status" value="1"/>
</dbReference>
<feature type="transmembrane region" description="Helical" evidence="7">
    <location>
        <begin position="40"/>
        <end position="61"/>
    </location>
</feature>
<feature type="transmembrane region" description="Helical" evidence="7">
    <location>
        <begin position="16"/>
        <end position="33"/>
    </location>
</feature>
<feature type="domain" description="Signal transduction histidine kinase subgroup 3 dimerisation and phosphoacceptor" evidence="9">
    <location>
        <begin position="180"/>
        <end position="244"/>
    </location>
</feature>
<evidence type="ECO:0000313" key="11">
    <source>
        <dbReference type="EMBL" id="MDQ0268650.1"/>
    </source>
</evidence>
<dbReference type="InterPro" id="IPR011712">
    <property type="entry name" value="Sig_transdc_His_kin_sub3_dim/P"/>
</dbReference>
<dbReference type="Pfam" id="PF07730">
    <property type="entry name" value="HisKA_3"/>
    <property type="match status" value="1"/>
</dbReference>
<dbReference type="Gene3D" id="3.30.565.10">
    <property type="entry name" value="Histidine kinase-like ATPase, C-terminal domain"/>
    <property type="match status" value="1"/>
</dbReference>
<keyword evidence="5" id="KW-0902">Two-component regulatory system</keyword>
<feature type="coiled-coil region" evidence="6">
    <location>
        <begin position="158"/>
        <end position="185"/>
    </location>
</feature>
<dbReference type="InterPro" id="IPR003594">
    <property type="entry name" value="HATPase_dom"/>
</dbReference>
<evidence type="ECO:0000256" key="6">
    <source>
        <dbReference type="SAM" id="Coils"/>
    </source>
</evidence>
<keyword evidence="12" id="KW-1185">Reference proteome</keyword>
<feature type="domain" description="Histidine kinase/HSP90-like ATPase" evidence="8">
    <location>
        <begin position="283"/>
        <end position="368"/>
    </location>
</feature>
<dbReference type="Gene3D" id="1.20.5.1930">
    <property type="match status" value="1"/>
</dbReference>
<evidence type="ECO:0000259" key="10">
    <source>
        <dbReference type="Pfam" id="PF23540"/>
    </source>
</evidence>
<dbReference type="InterPro" id="IPR056374">
    <property type="entry name" value="DesK/YvfT_N"/>
</dbReference>
<feature type="domain" description="DesK/YvfT N-terminal" evidence="10">
    <location>
        <begin position="7"/>
        <end position="151"/>
    </location>
</feature>
<feature type="transmembrane region" description="Helical" evidence="7">
    <location>
        <begin position="67"/>
        <end position="87"/>
    </location>
</feature>
<evidence type="ECO:0000259" key="9">
    <source>
        <dbReference type="Pfam" id="PF07730"/>
    </source>
</evidence>
<evidence type="ECO:0000313" key="12">
    <source>
        <dbReference type="Proteomes" id="UP001238088"/>
    </source>
</evidence>
<keyword evidence="6" id="KW-0175">Coiled coil</keyword>
<evidence type="ECO:0000256" key="3">
    <source>
        <dbReference type="ARBA" id="ARBA00022679"/>
    </source>
</evidence>
<dbReference type="InterPro" id="IPR036890">
    <property type="entry name" value="HATPase_C_sf"/>
</dbReference>
<dbReference type="InterPro" id="IPR050482">
    <property type="entry name" value="Sensor_HK_TwoCompSys"/>
</dbReference>